<gene>
    <name evidence="2" type="ORF">NG895_13145</name>
</gene>
<keyword evidence="3" id="KW-1185">Reference proteome</keyword>
<name>A0A9X2F9G3_9BACT</name>
<dbReference type="Gene3D" id="2.120.10.10">
    <property type="match status" value="1"/>
</dbReference>
<proteinExistence type="predicted"/>
<organism evidence="2 3">
    <name type="scientific">Aeoliella straminimaris</name>
    <dbReference type="NCBI Taxonomy" id="2954799"/>
    <lineage>
        <taxon>Bacteria</taxon>
        <taxon>Pseudomonadati</taxon>
        <taxon>Planctomycetota</taxon>
        <taxon>Planctomycetia</taxon>
        <taxon>Pirellulales</taxon>
        <taxon>Lacipirellulaceae</taxon>
        <taxon>Aeoliella</taxon>
    </lineage>
</organism>
<feature type="signal peptide" evidence="1">
    <location>
        <begin position="1"/>
        <end position="21"/>
    </location>
</feature>
<evidence type="ECO:0000313" key="2">
    <source>
        <dbReference type="EMBL" id="MCO6044852.1"/>
    </source>
</evidence>
<accession>A0A9X2F9G3</accession>
<dbReference type="EMBL" id="JAMXLR010000043">
    <property type="protein sequence ID" value="MCO6044852.1"/>
    <property type="molecule type" value="Genomic_DNA"/>
</dbReference>
<reference evidence="2" key="1">
    <citation type="submission" date="2022-06" db="EMBL/GenBank/DDBJ databases">
        <title>Aeoliella straminimaris, a novel planctomycete from sediments.</title>
        <authorList>
            <person name="Vitorino I.R."/>
            <person name="Lage O.M."/>
        </authorList>
    </citation>
    <scope>NUCLEOTIDE SEQUENCE</scope>
    <source>
        <strain evidence="2">ICT_H6.2</strain>
    </source>
</reference>
<sequence length="339" mass="37327">MCKTPVCFLAGLLISSSVALANETQQEPVVVTLIGAERIWDQAPHNAFTDLIEWRGQLVCAFREGRQHVSSDGAIRVLTSKDGHDWQSAARLELAGYDLRDASLSVMPDGRLMILGGAAPRKADGESAPTGSFTATATKRDEWSTPEIVVQPGRWLWRVTWRDDTAWGVEYPASVGQPFTSLVTLKGDNHVQTQVERLFGKGHPNEATIRFDSDGTMVCLQRRDGVADDRTAYLGTSLPPYTDWKWRDLGAYVGGPNLIQTEAGHWLTAGRMYVDGKPKTVIGRLDVDEAKLTKLCELPSGGDCSYPGLVFDDNRLLVSYYSSHQGKAAIYLAKLRVEE</sequence>
<keyword evidence="1" id="KW-0732">Signal</keyword>
<evidence type="ECO:0000313" key="3">
    <source>
        <dbReference type="Proteomes" id="UP001155241"/>
    </source>
</evidence>
<dbReference type="Proteomes" id="UP001155241">
    <property type="component" value="Unassembled WGS sequence"/>
</dbReference>
<dbReference type="AlphaFoldDB" id="A0A9X2F9G3"/>
<comment type="caution">
    <text evidence="2">The sequence shown here is derived from an EMBL/GenBank/DDBJ whole genome shotgun (WGS) entry which is preliminary data.</text>
</comment>
<protein>
    <submittedName>
        <fullName evidence="2">Exo-alpha-sialidase</fullName>
    </submittedName>
</protein>
<evidence type="ECO:0000256" key="1">
    <source>
        <dbReference type="SAM" id="SignalP"/>
    </source>
</evidence>
<feature type="chain" id="PRO_5040767988" evidence="1">
    <location>
        <begin position="22"/>
        <end position="339"/>
    </location>
</feature>
<dbReference type="RefSeq" id="WP_252852966.1">
    <property type="nucleotide sequence ID" value="NZ_JAMXLR010000043.1"/>
</dbReference>